<dbReference type="EMBL" id="MU006090">
    <property type="protein sequence ID" value="KAF2841921.1"/>
    <property type="molecule type" value="Genomic_DNA"/>
</dbReference>
<organism evidence="2 3">
    <name type="scientific">Patellaria atrata CBS 101060</name>
    <dbReference type="NCBI Taxonomy" id="1346257"/>
    <lineage>
        <taxon>Eukaryota</taxon>
        <taxon>Fungi</taxon>
        <taxon>Dikarya</taxon>
        <taxon>Ascomycota</taxon>
        <taxon>Pezizomycotina</taxon>
        <taxon>Dothideomycetes</taxon>
        <taxon>Dothideomycetes incertae sedis</taxon>
        <taxon>Patellariales</taxon>
        <taxon>Patellariaceae</taxon>
        <taxon>Patellaria</taxon>
    </lineage>
</organism>
<dbReference type="AlphaFoldDB" id="A0A9P4SFH4"/>
<dbReference type="OrthoDB" id="5288142at2759"/>
<proteinExistence type="predicted"/>
<gene>
    <name evidence="2" type="ORF">M501DRAFT_1013304</name>
</gene>
<feature type="region of interest" description="Disordered" evidence="1">
    <location>
        <begin position="45"/>
        <end position="96"/>
    </location>
</feature>
<dbReference type="Proteomes" id="UP000799429">
    <property type="component" value="Unassembled WGS sequence"/>
</dbReference>
<sequence>MESRPTFERTASTEGVLMRHPAPGLEAIQGAYIANIDRLEETAERLSTGTSSLGEEIRKLQQEQKLGESRRGSLHSTTLIEEGKARPNNRSRNTSTSSYANSIIDLNNSARWGGYSPGAFVGSPVGSVRSGSWSQRSAPLNRPRSISRGSKLEQISDTEVSQSTHQSTRNDSPPKIDNREDTHIESFSATYDLIANEIQRQLDFPGHIATFEESRDKVQSQGGIPERSATAASGEIYQDARSLFHDFDGVHCSPDDEHGIDFMSNMDPADRDSAMLRSLPQPLAYVPPGPSDNMVYYPAPVPRVLNLPKRLSQLPAASVQAKRRTQLLDAFPSEARKSAAWLPDERRSMSSGPSEQDSGTHKRNGSVDPSRTLHMSNLPPQLRASVFFDQPAAAQEVEIMGDSAAATLDNILEAAVHAPAHAFTDHPFAGPVGSGVYGRESMRASTASLTNSGKHAHKKSKGSINLFRAGRSSSSADLGGSLQRRSSKFSLPLSLDGKKSRDSGEYRPAPSAEAAEEDDLASEKTPLHRSDSEADDEEQGHETQNENQIPEELEEPQFFGQPTTLLAELQMRKQQQKLRNRTAATAFPNGMHSTLLEMDAVAQVQKNQRKNNRVALAWEDPVQRAADTQNDEDDDDVPLGMLFAGRVGGAGAVNAREVDRPIGLIERRELEDNEPLSRRRNRLFGNPINRQPSPAKHSPLSPPPDQSTNPLPSPELKQQEESEDEEETLAQRLRRLKTREQLDGAIKDVQTRPVSGDFATEMMGRLGVSNQSQSQISTPPLVSRTPPNEEEETLGQRRIRLRAEASGGGGTPGLLTPGGRPPLNVSRSMADLLAANPVGNAARKVSEEMLVANLTPGSLLQRNEKAQARIKAQTSEEKGRIGFGKKPLVDVPQGKDLFAGQQQAGFLNAGLPPLGFAQNMGMGTPSPGMLNPMALMSSPNLAGIGVGVPGVSPMPGMNGMGAGSYFPQMQPQQFPMMGVGMGMNMQMNMQVMQQQMAAMGYPQGMGIGIGMSGGMGMGVGGDPMEQRQRDMIDRWRQSVMR</sequence>
<feature type="region of interest" description="Disordered" evidence="1">
    <location>
        <begin position="446"/>
        <end position="554"/>
    </location>
</feature>
<comment type="caution">
    <text evidence="2">The sequence shown here is derived from an EMBL/GenBank/DDBJ whole genome shotgun (WGS) entry which is preliminary data.</text>
</comment>
<protein>
    <submittedName>
        <fullName evidence="2">Uncharacterized protein</fullName>
    </submittedName>
</protein>
<feature type="compositionally biased region" description="Polar residues" evidence="1">
    <location>
        <begin position="367"/>
        <end position="376"/>
    </location>
</feature>
<name>A0A9P4SFH4_9PEZI</name>
<feature type="compositionally biased region" description="Basic and acidic residues" evidence="1">
    <location>
        <begin position="521"/>
        <end position="532"/>
    </location>
</feature>
<accession>A0A9P4SFH4</accession>
<feature type="compositionally biased region" description="Polar residues" evidence="1">
    <location>
        <begin position="153"/>
        <end position="171"/>
    </location>
</feature>
<feature type="region of interest" description="Disordered" evidence="1">
    <location>
        <begin position="768"/>
        <end position="795"/>
    </location>
</feature>
<feature type="region of interest" description="Disordered" evidence="1">
    <location>
        <begin position="126"/>
        <end position="180"/>
    </location>
</feature>
<feature type="compositionally biased region" description="Polar residues" evidence="1">
    <location>
        <begin position="768"/>
        <end position="780"/>
    </location>
</feature>
<feature type="region of interest" description="Disordered" evidence="1">
    <location>
        <begin position="676"/>
        <end position="729"/>
    </location>
</feature>
<evidence type="ECO:0000256" key="1">
    <source>
        <dbReference type="SAM" id="MobiDB-lite"/>
    </source>
</evidence>
<reference evidence="2" key="1">
    <citation type="journal article" date="2020" name="Stud. Mycol.">
        <title>101 Dothideomycetes genomes: a test case for predicting lifestyles and emergence of pathogens.</title>
        <authorList>
            <person name="Haridas S."/>
            <person name="Albert R."/>
            <person name="Binder M."/>
            <person name="Bloem J."/>
            <person name="Labutti K."/>
            <person name="Salamov A."/>
            <person name="Andreopoulos B."/>
            <person name="Baker S."/>
            <person name="Barry K."/>
            <person name="Bills G."/>
            <person name="Bluhm B."/>
            <person name="Cannon C."/>
            <person name="Castanera R."/>
            <person name="Culley D."/>
            <person name="Daum C."/>
            <person name="Ezra D."/>
            <person name="Gonzalez J."/>
            <person name="Henrissat B."/>
            <person name="Kuo A."/>
            <person name="Liang C."/>
            <person name="Lipzen A."/>
            <person name="Lutzoni F."/>
            <person name="Magnuson J."/>
            <person name="Mondo S."/>
            <person name="Nolan M."/>
            <person name="Ohm R."/>
            <person name="Pangilinan J."/>
            <person name="Park H.-J."/>
            <person name="Ramirez L."/>
            <person name="Alfaro M."/>
            <person name="Sun H."/>
            <person name="Tritt A."/>
            <person name="Yoshinaga Y."/>
            <person name="Zwiers L.-H."/>
            <person name="Turgeon B."/>
            <person name="Goodwin S."/>
            <person name="Spatafora J."/>
            <person name="Crous P."/>
            <person name="Grigoriev I."/>
        </authorList>
    </citation>
    <scope>NUCLEOTIDE SEQUENCE</scope>
    <source>
        <strain evidence="2">CBS 101060</strain>
    </source>
</reference>
<feature type="region of interest" description="Disordered" evidence="1">
    <location>
        <begin position="339"/>
        <end position="376"/>
    </location>
</feature>
<feature type="compositionally biased region" description="Basic and acidic residues" evidence="1">
    <location>
        <begin position="55"/>
        <end position="71"/>
    </location>
</feature>
<evidence type="ECO:0000313" key="3">
    <source>
        <dbReference type="Proteomes" id="UP000799429"/>
    </source>
</evidence>
<keyword evidence="3" id="KW-1185">Reference proteome</keyword>
<feature type="compositionally biased region" description="Basic and acidic residues" evidence="1">
    <location>
        <begin position="496"/>
        <end position="505"/>
    </location>
</feature>
<evidence type="ECO:0000313" key="2">
    <source>
        <dbReference type="EMBL" id="KAF2841921.1"/>
    </source>
</evidence>